<name>A0A6S7JKP2_PARCT</name>
<reference evidence="1" key="1">
    <citation type="submission" date="2020-04" db="EMBL/GenBank/DDBJ databases">
        <authorList>
            <person name="Alioto T."/>
            <person name="Alioto T."/>
            <person name="Gomez Garrido J."/>
        </authorList>
    </citation>
    <scope>NUCLEOTIDE SEQUENCE</scope>
    <source>
        <strain evidence="1">A484AB</strain>
    </source>
</reference>
<evidence type="ECO:0000313" key="1">
    <source>
        <dbReference type="EMBL" id="CAB4029530.1"/>
    </source>
</evidence>
<dbReference type="EMBL" id="CACRXK020016232">
    <property type="protein sequence ID" value="CAB4029530.1"/>
    <property type="molecule type" value="Genomic_DNA"/>
</dbReference>
<organism evidence="1 2">
    <name type="scientific">Paramuricea clavata</name>
    <name type="common">Red gorgonian</name>
    <name type="synonym">Violescent sea-whip</name>
    <dbReference type="NCBI Taxonomy" id="317549"/>
    <lineage>
        <taxon>Eukaryota</taxon>
        <taxon>Metazoa</taxon>
        <taxon>Cnidaria</taxon>
        <taxon>Anthozoa</taxon>
        <taxon>Octocorallia</taxon>
        <taxon>Malacalcyonacea</taxon>
        <taxon>Plexauridae</taxon>
        <taxon>Paramuricea</taxon>
    </lineage>
</organism>
<dbReference type="Proteomes" id="UP001152795">
    <property type="component" value="Unassembled WGS sequence"/>
</dbReference>
<dbReference type="PROSITE" id="PS50966">
    <property type="entry name" value="ZF_SWIM"/>
    <property type="match status" value="1"/>
</dbReference>
<proteinExistence type="predicted"/>
<dbReference type="GO" id="GO:0008270">
    <property type="term" value="F:zinc ion binding"/>
    <property type="evidence" value="ECO:0007669"/>
    <property type="project" value="InterPro"/>
</dbReference>
<evidence type="ECO:0000313" key="2">
    <source>
        <dbReference type="Proteomes" id="UP001152795"/>
    </source>
</evidence>
<dbReference type="AlphaFoldDB" id="A0A6S7JKP2"/>
<protein>
    <submittedName>
        <fullName evidence="1">PREDICTED: uncharacterized protein LOC107344333</fullName>
    </submittedName>
</protein>
<sequence>MFSALEERIKDLQENDAEYTTEYQKFDETINQPFIIMVVITPLMKRVHKLRWLHEKKNGISLEDRPPLLLAFKKIIYRENEDDIHDLFDAVITSDMTSKYPNFNKYVTDVFEDCEAWALCYRIQVPVRGNNTNNLCEAQFLVIKDEILNRQKEVNVVGLMDKFTTELDQHYRNKLLSGINVGCNMFLVPSLSEEGVLYLVDMNTGFCQCKIGVNGSPCKHQYIMWVNKLSVAVNFLPIFSKEQRMMYAEIAMGATFPLHFYEGLHDQVISLPATDVPCPDQFDQTRTGSEVPEATFTSPGL</sequence>
<accession>A0A6S7JKP2</accession>
<gene>
    <name evidence="1" type="ORF">PACLA_8A084097</name>
</gene>
<dbReference type="PANTHER" id="PTHR35385">
    <property type="entry name" value="PROTEIN B, PUTATIVE-RELATED-RELATED"/>
    <property type="match status" value="1"/>
</dbReference>
<dbReference type="OrthoDB" id="6771815at2759"/>
<comment type="caution">
    <text evidence="1">The sequence shown here is derived from an EMBL/GenBank/DDBJ whole genome shotgun (WGS) entry which is preliminary data.</text>
</comment>
<dbReference type="PANTHER" id="PTHR35385:SF2">
    <property type="entry name" value="PROTEIN B, PUTATIVE-RELATED"/>
    <property type="match status" value="1"/>
</dbReference>
<keyword evidence="2" id="KW-1185">Reference proteome</keyword>
<dbReference type="InterPro" id="IPR007527">
    <property type="entry name" value="Znf_SWIM"/>
</dbReference>